<dbReference type="OrthoDB" id="3541690at2"/>
<proteinExistence type="predicted"/>
<evidence type="ECO:0000313" key="2">
    <source>
        <dbReference type="EMBL" id="REF29215.1"/>
    </source>
</evidence>
<evidence type="ECO:0000256" key="1">
    <source>
        <dbReference type="SAM" id="MobiDB-lite"/>
    </source>
</evidence>
<feature type="region of interest" description="Disordered" evidence="1">
    <location>
        <begin position="180"/>
        <end position="254"/>
    </location>
</feature>
<sequence length="305" mass="31364">MDEVTLGDAIDELYAGDPAEFVATRKRLVAAARKQADKELPKTIGALRKPSAAAAAINQLARQEDPPDIPALCELGERMRDAAARMDTAALKELGAERSSLIRELLAETESFGATGAAAKDQLTQTFTAALASAEAEDAVCSGHLVNPLSYSGFGEVEVAEAVAVPLRELQEARLAQLAEREAQRAAKPTRGHDDSSGGRQESKPEPAAKPEPAPAPARSEPAAGPVSAPSAAPSASPSAAPSASPSNAPDPANARAVYEQCVALEQQAQAAVEAARAALATAKEHAAAAGRARQAAEDLLDSLT</sequence>
<evidence type="ECO:0000313" key="3">
    <source>
        <dbReference type="Proteomes" id="UP000256253"/>
    </source>
</evidence>
<feature type="compositionally biased region" description="Low complexity" evidence="1">
    <location>
        <begin position="217"/>
        <end position="254"/>
    </location>
</feature>
<protein>
    <submittedName>
        <fullName evidence="2">Uncharacterized protein</fullName>
    </submittedName>
</protein>
<dbReference type="EMBL" id="QTUA01000001">
    <property type="protein sequence ID" value="REF29215.1"/>
    <property type="molecule type" value="Genomic_DNA"/>
</dbReference>
<comment type="caution">
    <text evidence="2">The sequence shown here is derived from an EMBL/GenBank/DDBJ whole genome shotgun (WGS) entry which is preliminary data.</text>
</comment>
<feature type="compositionally biased region" description="Basic and acidic residues" evidence="1">
    <location>
        <begin position="180"/>
        <end position="209"/>
    </location>
</feature>
<dbReference type="RefSeq" id="WP_115921352.1">
    <property type="nucleotide sequence ID" value="NZ_QTUA01000001.1"/>
</dbReference>
<keyword evidence="3" id="KW-1185">Reference proteome</keyword>
<organism evidence="2 3">
    <name type="scientific">Calidifontibacter indicus</name>
    <dbReference type="NCBI Taxonomy" id="419650"/>
    <lineage>
        <taxon>Bacteria</taxon>
        <taxon>Bacillati</taxon>
        <taxon>Actinomycetota</taxon>
        <taxon>Actinomycetes</taxon>
        <taxon>Micrococcales</taxon>
        <taxon>Dermacoccaceae</taxon>
        <taxon>Calidifontibacter</taxon>
    </lineage>
</organism>
<dbReference type="AlphaFoldDB" id="A0A3D9URE9"/>
<reference evidence="2 3" key="1">
    <citation type="submission" date="2018-08" db="EMBL/GenBank/DDBJ databases">
        <title>Sequencing the genomes of 1000 actinobacteria strains.</title>
        <authorList>
            <person name="Klenk H.-P."/>
        </authorList>
    </citation>
    <scope>NUCLEOTIDE SEQUENCE [LARGE SCALE GENOMIC DNA]</scope>
    <source>
        <strain evidence="2 3">DSM 22967</strain>
    </source>
</reference>
<dbReference type="Proteomes" id="UP000256253">
    <property type="component" value="Unassembled WGS sequence"/>
</dbReference>
<name>A0A3D9URE9_9MICO</name>
<gene>
    <name evidence="2" type="ORF">DFJ65_0149</name>
</gene>
<accession>A0A3D9URE9</accession>